<proteinExistence type="predicted"/>
<protein>
    <submittedName>
        <fullName evidence="2">Uncharacterized protein</fullName>
    </submittedName>
</protein>
<feature type="compositionally biased region" description="Basic and acidic residues" evidence="1">
    <location>
        <begin position="297"/>
        <end position="323"/>
    </location>
</feature>
<feature type="region of interest" description="Disordered" evidence="1">
    <location>
        <begin position="526"/>
        <end position="550"/>
    </location>
</feature>
<gene>
    <name evidence="2" type="ORF">PYX00_002068</name>
</gene>
<accession>A0AAW2IHI9</accession>
<feature type="region of interest" description="Disordered" evidence="1">
    <location>
        <begin position="190"/>
        <end position="399"/>
    </location>
</feature>
<reference evidence="2" key="1">
    <citation type="journal article" date="2024" name="Gigascience">
        <title>Chromosome-level genome of the poultry shaft louse Menopon gallinae provides insight into the host-switching and adaptive evolution of parasitic lice.</title>
        <authorList>
            <person name="Xu Y."/>
            <person name="Ma L."/>
            <person name="Liu S."/>
            <person name="Liang Y."/>
            <person name="Liu Q."/>
            <person name="He Z."/>
            <person name="Tian L."/>
            <person name="Duan Y."/>
            <person name="Cai W."/>
            <person name="Li H."/>
            <person name="Song F."/>
        </authorList>
    </citation>
    <scope>NUCLEOTIDE SEQUENCE</scope>
    <source>
        <strain evidence="2">Cailab_2023a</strain>
    </source>
</reference>
<dbReference type="AlphaFoldDB" id="A0AAW2IHI9"/>
<organism evidence="2">
    <name type="scientific">Menopon gallinae</name>
    <name type="common">poultry shaft louse</name>
    <dbReference type="NCBI Taxonomy" id="328185"/>
    <lineage>
        <taxon>Eukaryota</taxon>
        <taxon>Metazoa</taxon>
        <taxon>Ecdysozoa</taxon>
        <taxon>Arthropoda</taxon>
        <taxon>Hexapoda</taxon>
        <taxon>Insecta</taxon>
        <taxon>Pterygota</taxon>
        <taxon>Neoptera</taxon>
        <taxon>Paraneoptera</taxon>
        <taxon>Psocodea</taxon>
        <taxon>Troctomorpha</taxon>
        <taxon>Phthiraptera</taxon>
        <taxon>Amblycera</taxon>
        <taxon>Menoponidae</taxon>
        <taxon>Menopon</taxon>
    </lineage>
</organism>
<name>A0AAW2IHI9_9NEOP</name>
<feature type="compositionally biased region" description="Basic and acidic residues" evidence="1">
    <location>
        <begin position="386"/>
        <end position="399"/>
    </location>
</feature>
<evidence type="ECO:0000256" key="1">
    <source>
        <dbReference type="SAM" id="MobiDB-lite"/>
    </source>
</evidence>
<feature type="compositionally biased region" description="Basic and acidic residues" evidence="1">
    <location>
        <begin position="235"/>
        <end position="270"/>
    </location>
</feature>
<evidence type="ECO:0000313" key="2">
    <source>
        <dbReference type="EMBL" id="KAL0280915.1"/>
    </source>
</evidence>
<dbReference type="EMBL" id="JARGDH010000001">
    <property type="protein sequence ID" value="KAL0280915.1"/>
    <property type="molecule type" value="Genomic_DNA"/>
</dbReference>
<comment type="caution">
    <text evidence="2">The sequence shown here is derived from an EMBL/GenBank/DDBJ whole genome shotgun (WGS) entry which is preliminary data.</text>
</comment>
<feature type="compositionally biased region" description="Basic and acidic residues" evidence="1">
    <location>
        <begin position="335"/>
        <end position="351"/>
    </location>
</feature>
<sequence length="550" mass="62089">MSGKIVTSNTVQEPVNENERVAPCEENNRVVLNESNSGKILIEVSLSRQNVHEYEITQIIKEIFELNNHDLEVEKVVMPIGQDTWQIRKATIDNLIESDTNLTKKQKSPQQSSMKLVNHKKMYKLAPQNLTKLKHSLRKKLNEKNLLEETLTRTVSEVHSSTAVTNLLSQLYPNPYNLINLMELADETGPTASTETLDVSSNDKAKLTTNNAPPAKEGEKEAKIIPPAEGQPTVTHRDPETAETVKKDREEIKPVADQSGTDHKSQERSTSRKVKRMKIPSEDRLITISEDVAADIIAKKHESHAEPKPRSKNSEVTAEDKGKLAHKKHTSKSGDSLKVHEKPPSKKRGGEKSVSVIHPFSIIKKTPPSEEGRDSSLKVGSVQEVSEDRLTPKKKGGESEKNKCVMQYLKLIKDLYEAEEKDLQDKIDGAWNYMLNVDAPIKRQGKSKFHHHTSKFFTGRMNDKSWKNCPLQSTMSDKKGKSIECREVVDQTRNLEVPVMTLCETVPRPVFPTRSDSLNTWIGHTPFRYTPTETEGHTERNESSSYRSSQ</sequence>
<feature type="compositionally biased region" description="Polar residues" evidence="1">
    <location>
        <begin position="190"/>
        <end position="200"/>
    </location>
</feature>
<feature type="compositionally biased region" description="Basic and acidic residues" evidence="1">
    <location>
        <begin position="367"/>
        <end position="376"/>
    </location>
</feature>